<dbReference type="CDD" id="cd03235">
    <property type="entry name" value="ABC_Metallic_Cations"/>
    <property type="match status" value="1"/>
</dbReference>
<evidence type="ECO:0000313" key="8">
    <source>
        <dbReference type="EMBL" id="CBI01703.1"/>
    </source>
</evidence>
<feature type="domain" description="ABC transporter" evidence="6">
    <location>
        <begin position="5"/>
        <end position="238"/>
    </location>
</feature>
<organism evidence="7">
    <name type="scientific">mine drainage metagenome</name>
    <dbReference type="NCBI Taxonomy" id="410659"/>
    <lineage>
        <taxon>unclassified sequences</taxon>
        <taxon>metagenomes</taxon>
        <taxon>ecological metagenomes</taxon>
    </lineage>
</organism>
<dbReference type="InterPro" id="IPR003593">
    <property type="entry name" value="AAA+_ATPase"/>
</dbReference>
<dbReference type="Gene3D" id="3.40.50.300">
    <property type="entry name" value="P-loop containing nucleotide triphosphate hydrolases"/>
    <property type="match status" value="1"/>
</dbReference>
<dbReference type="AlphaFoldDB" id="E6PF82"/>
<dbReference type="EMBL" id="CABO01000021">
    <property type="protein sequence ID" value="CBI01703.1"/>
    <property type="molecule type" value="Genomic_DNA"/>
</dbReference>
<evidence type="ECO:0000256" key="2">
    <source>
        <dbReference type="ARBA" id="ARBA00022448"/>
    </source>
</evidence>
<dbReference type="PROSITE" id="PS00211">
    <property type="entry name" value="ABC_TRANSPORTER_1"/>
    <property type="match status" value="1"/>
</dbReference>
<proteinExistence type="inferred from homology"/>
<comment type="similarity">
    <text evidence="1">Belongs to the ABC transporter superfamily.</text>
</comment>
<keyword evidence="7" id="KW-0378">Hydrolase</keyword>
<keyword evidence="3" id="KW-0547">Nucleotide-binding</keyword>
<evidence type="ECO:0000259" key="6">
    <source>
        <dbReference type="PROSITE" id="PS50893"/>
    </source>
</evidence>
<reference evidence="7" key="1">
    <citation type="submission" date="2009-10" db="EMBL/GenBank/DDBJ databases">
        <title>Diversity of trophic interactions inside an arsenic-rich microbial ecosystem.</title>
        <authorList>
            <person name="Bertin P.N."/>
            <person name="Heinrich-Salmeron A."/>
            <person name="Pelletier E."/>
            <person name="Goulhen-Chollet F."/>
            <person name="Arsene-Ploetze F."/>
            <person name="Gallien S."/>
            <person name="Calteau A."/>
            <person name="Vallenet D."/>
            <person name="Casiot C."/>
            <person name="Chane-Woon-Ming B."/>
            <person name="Giloteaux L."/>
            <person name="Barakat M."/>
            <person name="Bonnefoy V."/>
            <person name="Bruneel O."/>
            <person name="Chandler M."/>
            <person name="Cleiss J."/>
            <person name="Duran R."/>
            <person name="Elbaz-Poulichet F."/>
            <person name="Fonknechten N."/>
            <person name="Lauga B."/>
            <person name="Mornico D."/>
            <person name="Ortet P."/>
            <person name="Schaeffer C."/>
            <person name="Siguier P."/>
            <person name="Alexander Thil Smith A."/>
            <person name="Van Dorsselaer A."/>
            <person name="Weissenbach J."/>
            <person name="Medigue C."/>
            <person name="Le Paslier D."/>
        </authorList>
    </citation>
    <scope>NUCLEOTIDE SEQUENCE</scope>
</reference>
<dbReference type="PANTHER" id="PTHR42734">
    <property type="entry name" value="METAL TRANSPORT SYSTEM ATP-BINDING PROTEIN TM_0124-RELATED"/>
    <property type="match status" value="1"/>
</dbReference>
<feature type="region of interest" description="Disordered" evidence="5">
    <location>
        <begin position="242"/>
        <end position="261"/>
    </location>
</feature>
<evidence type="ECO:0000313" key="7">
    <source>
        <dbReference type="EMBL" id="CBH75118.1"/>
    </source>
</evidence>
<dbReference type="PANTHER" id="PTHR42734:SF5">
    <property type="entry name" value="IRON TRANSPORT SYSTEM ATP-BINDING PROTEIN HI_0361-RELATED"/>
    <property type="match status" value="1"/>
</dbReference>
<dbReference type="Pfam" id="PF00005">
    <property type="entry name" value="ABC_tran"/>
    <property type="match status" value="1"/>
</dbReference>
<evidence type="ECO:0000256" key="5">
    <source>
        <dbReference type="SAM" id="MobiDB-lite"/>
    </source>
</evidence>
<protein>
    <submittedName>
        <fullName evidence="7">Manganese ABC transporter (ATP-binding protein)</fullName>
        <ecNumber evidence="7">3.6.3.-</ecNumber>
    </submittedName>
</protein>
<name>E6PF82_9ZZZZ</name>
<keyword evidence="2" id="KW-0813">Transport</keyword>
<dbReference type="EMBL" id="CABL01000005">
    <property type="protein sequence ID" value="CBH75118.1"/>
    <property type="molecule type" value="Genomic_DNA"/>
</dbReference>
<sequence>MSCDVELHNVRVSYDAFCALEGIDLCIQHGEALGIVGPNGSGKSTLLKTIAGLLRPERGTICVFGTEPRRLPRGTIAYVPQVEAVDWGFPATVSDVVAMGRFSHLPWWRRFGATDRALVEEAIDAVGMTPMAGRHIAELSGGQQQRAFIARALAQQPRLLLLDEPTTGVDAATEEALRLVVRGVVGRGTPVLMTTHDLERVDEWFDRLMVLDRRTLALGTPDEVAASGAYSAIREHTHTHGHLRVDHDPHEGHEAHPEVRV</sequence>
<dbReference type="InterPro" id="IPR003439">
    <property type="entry name" value="ABC_transporter-like_ATP-bd"/>
</dbReference>
<dbReference type="SUPFAM" id="SSF52540">
    <property type="entry name" value="P-loop containing nucleoside triphosphate hydrolases"/>
    <property type="match status" value="1"/>
</dbReference>
<dbReference type="GO" id="GO:0016887">
    <property type="term" value="F:ATP hydrolysis activity"/>
    <property type="evidence" value="ECO:0007669"/>
    <property type="project" value="InterPro"/>
</dbReference>
<comment type="caution">
    <text evidence="7">The sequence shown here is derived from an EMBL/GenBank/DDBJ whole genome shotgun (WGS) entry which is preliminary data.</text>
</comment>
<keyword evidence="4 7" id="KW-0067">ATP-binding</keyword>
<evidence type="ECO:0000256" key="4">
    <source>
        <dbReference type="ARBA" id="ARBA00022840"/>
    </source>
</evidence>
<dbReference type="EC" id="3.6.3.-" evidence="7"/>
<dbReference type="PROSITE" id="PS50893">
    <property type="entry name" value="ABC_TRANSPORTER_2"/>
    <property type="match status" value="1"/>
</dbReference>
<dbReference type="GO" id="GO:0005524">
    <property type="term" value="F:ATP binding"/>
    <property type="evidence" value="ECO:0007669"/>
    <property type="project" value="UniProtKB-KW"/>
</dbReference>
<gene>
    <name evidence="7" type="primary">mntB</name>
    <name evidence="7" type="ORF">CARN1_0293</name>
    <name evidence="8" type="ORF">CARN4_2017</name>
</gene>
<dbReference type="InterPro" id="IPR050153">
    <property type="entry name" value="Metal_Ion_Import_ABC"/>
</dbReference>
<dbReference type="InterPro" id="IPR017871">
    <property type="entry name" value="ABC_transporter-like_CS"/>
</dbReference>
<evidence type="ECO:0000256" key="1">
    <source>
        <dbReference type="ARBA" id="ARBA00005417"/>
    </source>
</evidence>
<dbReference type="InterPro" id="IPR027417">
    <property type="entry name" value="P-loop_NTPase"/>
</dbReference>
<accession>E6PF82</accession>
<dbReference type="SMART" id="SM00382">
    <property type="entry name" value="AAA"/>
    <property type="match status" value="1"/>
</dbReference>
<dbReference type="FunFam" id="3.40.50.300:FF:000134">
    <property type="entry name" value="Iron-enterobactin ABC transporter ATP-binding protein"/>
    <property type="match status" value="1"/>
</dbReference>
<evidence type="ECO:0000256" key="3">
    <source>
        <dbReference type="ARBA" id="ARBA00022741"/>
    </source>
</evidence>